<dbReference type="Gene3D" id="2.60.40.10">
    <property type="entry name" value="Immunoglobulins"/>
    <property type="match status" value="1"/>
</dbReference>
<reference evidence="6 7" key="1">
    <citation type="submission" date="2014-05" db="EMBL/GenBank/DDBJ databases">
        <title>Draft genome sequence of a rare smut relative, Tilletiaria anomala UBC 951.</title>
        <authorList>
            <consortium name="DOE Joint Genome Institute"/>
            <person name="Toome M."/>
            <person name="Kuo A."/>
            <person name="Henrissat B."/>
            <person name="Lipzen A."/>
            <person name="Tritt A."/>
            <person name="Yoshinaga Y."/>
            <person name="Zane M."/>
            <person name="Barry K."/>
            <person name="Grigoriev I.V."/>
            <person name="Spatafora J.W."/>
            <person name="Aimea M.C."/>
        </authorList>
    </citation>
    <scope>NUCLEOTIDE SEQUENCE [LARGE SCALE GENOMIC DNA]</scope>
    <source>
        <strain evidence="6 7">UBC 951</strain>
    </source>
</reference>
<dbReference type="GO" id="GO:0031588">
    <property type="term" value="C:nucleotide-activated protein kinase complex"/>
    <property type="evidence" value="ECO:0007669"/>
    <property type="project" value="TreeGrafter"/>
</dbReference>
<feature type="region of interest" description="Disordered" evidence="4">
    <location>
        <begin position="537"/>
        <end position="626"/>
    </location>
</feature>
<dbReference type="InterPro" id="IPR050827">
    <property type="entry name" value="CRP1_MDG1_kinase"/>
</dbReference>
<keyword evidence="3" id="KW-0963">Cytoplasm</keyword>
<dbReference type="EMBL" id="JMSN01000148">
    <property type="protein sequence ID" value="KDN37157.1"/>
    <property type="molecule type" value="Genomic_DNA"/>
</dbReference>
<dbReference type="SUPFAM" id="SSF160219">
    <property type="entry name" value="AMPKBI-like"/>
    <property type="match status" value="1"/>
</dbReference>
<dbReference type="Pfam" id="PF16561">
    <property type="entry name" value="AMPK1_CBM"/>
    <property type="match status" value="1"/>
</dbReference>
<dbReference type="GeneID" id="25267482"/>
<feature type="compositionally biased region" description="Polar residues" evidence="4">
    <location>
        <begin position="547"/>
        <end position="562"/>
    </location>
</feature>
<feature type="compositionally biased region" description="Low complexity" evidence="4">
    <location>
        <begin position="72"/>
        <end position="95"/>
    </location>
</feature>
<proteinExistence type="inferred from homology"/>
<comment type="subcellular location">
    <subcellularLocation>
        <location evidence="1">Cytoplasm</location>
    </subcellularLocation>
</comment>
<feature type="domain" description="Association with the SNF1 complex (ASC)" evidence="5">
    <location>
        <begin position="796"/>
        <end position="925"/>
    </location>
</feature>
<feature type="compositionally biased region" description="Low complexity" evidence="4">
    <location>
        <begin position="574"/>
        <end position="590"/>
    </location>
</feature>
<feature type="region of interest" description="Disordered" evidence="4">
    <location>
        <begin position="814"/>
        <end position="852"/>
    </location>
</feature>
<evidence type="ECO:0000313" key="7">
    <source>
        <dbReference type="Proteomes" id="UP000027361"/>
    </source>
</evidence>
<accession>A0A066V5X9</accession>
<dbReference type="HOGENOM" id="CLU_315273_0_0_1"/>
<dbReference type="GO" id="GO:0019901">
    <property type="term" value="F:protein kinase binding"/>
    <property type="evidence" value="ECO:0007669"/>
    <property type="project" value="TreeGrafter"/>
</dbReference>
<evidence type="ECO:0000256" key="4">
    <source>
        <dbReference type="SAM" id="MobiDB-lite"/>
    </source>
</evidence>
<feature type="compositionally biased region" description="Basic residues" evidence="4">
    <location>
        <begin position="611"/>
        <end position="621"/>
    </location>
</feature>
<keyword evidence="7" id="KW-1185">Reference proteome</keyword>
<feature type="compositionally biased region" description="Low complexity" evidence="4">
    <location>
        <begin position="598"/>
        <end position="610"/>
    </location>
</feature>
<evidence type="ECO:0000256" key="1">
    <source>
        <dbReference type="ARBA" id="ARBA00004496"/>
    </source>
</evidence>
<dbReference type="Pfam" id="PF04739">
    <property type="entry name" value="AMPKBI"/>
    <property type="match status" value="1"/>
</dbReference>
<dbReference type="GO" id="GO:0005737">
    <property type="term" value="C:cytoplasm"/>
    <property type="evidence" value="ECO:0007669"/>
    <property type="project" value="UniProtKB-SubCell"/>
</dbReference>
<sequence length="927" mass="95685">MQRRHYVQHRNANALPPATVNNAGTHSSSLQMHLPIPSAGAAPGFPTSRYASPLSSPVVGTDSMHAQGMVVSGSDANSRSSIISSSSGATAGGSNTATSAVAAVAAAAAGKSPSAKNTHADTRHGALFSTDVGDLSAFGEDDSGSQGTSTISRLEGMPLESSTSRQRAGSFDSMVGSGLLSPSQHRHAHAGPGATLTAGKGATDPLGRSISTALPSYLKIPTAIPSENVPAPTADEIANWHSSPPTSSALGPVLRVDFANGACALGGGALMGPVPIAGFSVDGKPSTSATVAILPHMISYAAFYRTPSVPTVQDSNTFPITNTANIPTMLANDNTGQFFPDTGPAFFLDQPLVSSTVGPISAQQLGRVNAEVQSASLAQPVAERLDAEDTKVEASGAAHGEKEREGSRTPTPASGAIGSGPRSLTPGDSQNAHVMSMTSTAKQEGHNMLSADVNSQVTSIPTSGALQTPPGPKVLEVVADLVSAASTPAHAEGSTAIATVPLAAGTVVAAPAPVYGFMAQDLHAAVINAEPEGDYQHQDALAGHDPQTPTRFERSGSSSKGSAATLKGLAPGMTPATAASGPSSSPASTPAKERFPHGRQQQAQDGQAQGHQHHHHHHHGPMHGPLMPIVITWRAGGKEVFVTGTFANEWRSKIPLRRSKRDHTCILHLPPGTHRLKFIVDDRWRVSKDLPTASDGDGNLVNYVEIPNVGPAHPGPLSAPGEEMLGDAMSATDRGDAAGAGAGISSATGRMAVSTHRGKTALDSHRSTIDLQEEARRAEILRRGDLDDVFADFDVSHKQEAWTREIPESLVAAQEAEEAAQQRGSEDGRPEEASAKNAGDADGLPRLPIPPTLPRQLEKVILNSSPATNALQAGGTVDDNSVLPAPNHVVLNHLTASAIKSGVLAVGTTTRYKRKYVTTVFYRPVKA</sequence>
<dbReference type="InterPro" id="IPR014756">
    <property type="entry name" value="Ig_E-set"/>
</dbReference>
<dbReference type="InterPro" id="IPR037256">
    <property type="entry name" value="ASC_dom_sf"/>
</dbReference>
<dbReference type="AlphaFoldDB" id="A0A066V5X9"/>
<dbReference type="STRING" id="1037660.A0A066V5X9"/>
<evidence type="ECO:0000313" key="6">
    <source>
        <dbReference type="EMBL" id="KDN37157.1"/>
    </source>
</evidence>
<dbReference type="SMART" id="SM01010">
    <property type="entry name" value="AMPKBI"/>
    <property type="match status" value="1"/>
</dbReference>
<organism evidence="6 7">
    <name type="scientific">Tilletiaria anomala (strain ATCC 24038 / CBS 436.72 / UBC 951)</name>
    <dbReference type="NCBI Taxonomy" id="1037660"/>
    <lineage>
        <taxon>Eukaryota</taxon>
        <taxon>Fungi</taxon>
        <taxon>Dikarya</taxon>
        <taxon>Basidiomycota</taxon>
        <taxon>Ustilaginomycotina</taxon>
        <taxon>Exobasidiomycetes</taxon>
        <taxon>Georgefischeriales</taxon>
        <taxon>Tilletiariaceae</taxon>
        <taxon>Tilletiaria</taxon>
    </lineage>
</organism>
<feature type="compositionally biased region" description="Basic and acidic residues" evidence="4">
    <location>
        <begin position="383"/>
        <end position="392"/>
    </location>
</feature>
<feature type="compositionally biased region" description="Basic and acidic residues" evidence="4">
    <location>
        <begin position="824"/>
        <end position="834"/>
    </location>
</feature>
<feature type="region of interest" description="Disordered" evidence="4">
    <location>
        <begin position="1"/>
        <end position="35"/>
    </location>
</feature>
<dbReference type="InterPro" id="IPR013783">
    <property type="entry name" value="Ig-like_fold"/>
</dbReference>
<evidence type="ECO:0000256" key="3">
    <source>
        <dbReference type="ARBA" id="ARBA00022490"/>
    </source>
</evidence>
<feature type="region of interest" description="Disordered" evidence="4">
    <location>
        <begin position="71"/>
        <end position="95"/>
    </location>
</feature>
<comment type="similarity">
    <text evidence="2">Belongs to the 5'-AMP-activated protein kinase beta subunit family.</text>
</comment>
<evidence type="ECO:0000256" key="2">
    <source>
        <dbReference type="ARBA" id="ARBA00010926"/>
    </source>
</evidence>
<dbReference type="InterPro" id="IPR032640">
    <property type="entry name" value="AMPK1_CBM"/>
</dbReference>
<dbReference type="GO" id="GO:0007165">
    <property type="term" value="P:signal transduction"/>
    <property type="evidence" value="ECO:0007669"/>
    <property type="project" value="TreeGrafter"/>
</dbReference>
<dbReference type="OrthoDB" id="531008at2759"/>
<feature type="compositionally biased region" description="Polar residues" evidence="4">
    <location>
        <begin position="19"/>
        <end position="31"/>
    </location>
</feature>
<dbReference type="Proteomes" id="UP000027361">
    <property type="component" value="Unassembled WGS sequence"/>
</dbReference>
<dbReference type="InParanoid" id="A0A066V5X9"/>
<dbReference type="InterPro" id="IPR006828">
    <property type="entry name" value="ASC_dom"/>
</dbReference>
<name>A0A066V5X9_TILAU</name>
<dbReference type="GO" id="GO:0005634">
    <property type="term" value="C:nucleus"/>
    <property type="evidence" value="ECO:0007669"/>
    <property type="project" value="TreeGrafter"/>
</dbReference>
<feature type="region of interest" description="Disordered" evidence="4">
    <location>
        <begin position="382"/>
        <end position="432"/>
    </location>
</feature>
<dbReference type="CDD" id="cd02859">
    <property type="entry name" value="E_set_AMPKbeta_like_N"/>
    <property type="match status" value="1"/>
</dbReference>
<evidence type="ECO:0000259" key="5">
    <source>
        <dbReference type="SMART" id="SM01010"/>
    </source>
</evidence>
<gene>
    <name evidence="6" type="ORF">K437DRAFT_43760</name>
</gene>
<dbReference type="SUPFAM" id="SSF81296">
    <property type="entry name" value="E set domains"/>
    <property type="match status" value="1"/>
</dbReference>
<dbReference type="FunFam" id="2.60.40.10:FF:000562">
    <property type="entry name" value="Snf1 kinase complex beta-subunit Gal83"/>
    <property type="match status" value="1"/>
</dbReference>
<dbReference type="PANTHER" id="PTHR10343:SF84">
    <property type="entry name" value="5'-AMP-ACTIVATED PROTEIN KINASE SUBUNIT BETA-1"/>
    <property type="match status" value="1"/>
</dbReference>
<comment type="caution">
    <text evidence="6">The sequence shown here is derived from an EMBL/GenBank/DDBJ whole genome shotgun (WGS) entry which is preliminary data.</text>
</comment>
<protein>
    <submittedName>
        <fullName evidence="6">Carbohydrate-binding module family 48 protein</fullName>
    </submittedName>
</protein>
<feature type="region of interest" description="Disordered" evidence="4">
    <location>
        <begin position="138"/>
        <end position="203"/>
    </location>
</feature>
<dbReference type="RefSeq" id="XP_013240264.1">
    <property type="nucleotide sequence ID" value="XM_013384810.1"/>
</dbReference>
<dbReference type="Gene3D" id="6.20.250.60">
    <property type="match status" value="1"/>
</dbReference>
<dbReference type="PANTHER" id="PTHR10343">
    <property type="entry name" value="5'-AMP-ACTIVATED PROTEIN KINASE , BETA SUBUNIT"/>
    <property type="match status" value="1"/>
</dbReference>